<dbReference type="Proteomes" id="UP000295399">
    <property type="component" value="Unassembled WGS sequence"/>
</dbReference>
<feature type="compositionally biased region" description="Pro residues" evidence="1">
    <location>
        <begin position="165"/>
        <end position="177"/>
    </location>
</feature>
<dbReference type="InterPro" id="IPR010781">
    <property type="entry name" value="DUF1376"/>
</dbReference>
<protein>
    <submittedName>
        <fullName evidence="2">Uncharacterized protein YdaU (DUF1376 family)</fullName>
    </submittedName>
</protein>
<evidence type="ECO:0000313" key="3">
    <source>
        <dbReference type="Proteomes" id="UP000295399"/>
    </source>
</evidence>
<dbReference type="InParanoid" id="A0A4R2P6S2"/>
<name>A0A4R2P6S2_RHOSA</name>
<feature type="compositionally biased region" description="Low complexity" evidence="1">
    <location>
        <begin position="154"/>
        <end position="164"/>
    </location>
</feature>
<feature type="non-terminal residue" evidence="2">
    <location>
        <position position="351"/>
    </location>
</feature>
<organism evidence="2 3">
    <name type="scientific">Rhodothalassium salexigens DSM 2132</name>
    <dbReference type="NCBI Taxonomy" id="1188247"/>
    <lineage>
        <taxon>Bacteria</taxon>
        <taxon>Pseudomonadati</taxon>
        <taxon>Pseudomonadota</taxon>
        <taxon>Alphaproteobacteria</taxon>
        <taxon>Rhodothalassiales</taxon>
        <taxon>Rhodothalassiaceae</taxon>
        <taxon>Rhodothalassium</taxon>
    </lineage>
</organism>
<evidence type="ECO:0000313" key="2">
    <source>
        <dbReference type="EMBL" id="TCP29691.1"/>
    </source>
</evidence>
<dbReference type="EMBL" id="SLXO01000018">
    <property type="protein sequence ID" value="TCP29691.1"/>
    <property type="molecule type" value="Genomic_DNA"/>
</dbReference>
<feature type="compositionally biased region" description="Basic residues" evidence="1">
    <location>
        <begin position="98"/>
        <end position="111"/>
    </location>
</feature>
<sequence length="351" mass="37442">MAEYPSMPLWTDAYLADTQDLSAEEHGVYLLLLMTAWRSEHCALPDDDVRLARMARVGTKKWAKLRAAVLDRFFTLGDQGWTQKRLLAERERIDTLRAQKRKAAQAKHLKNKQSAPADAGRPQVRNRCNPYPYPYPEEDSPSLRSGEGVPPPAAAGVDPAAGTDQPPPPPTSPPPDGTKPWAAPAATAPSSAGGQVVPFEAGMAAGTGSGTRSADPPPVAEAVRRWNALADELGLPRCAKVNKSRGQAIKARLREHGLPGWNAMLMAVRASPFLRGDRPGRDGRGFRANIDFVAREGSFTRILEGVYSDDATGSPGQAPTPTHHPGARRAGRGGSDAAVDAAAALCSELDA</sequence>
<comment type="caution">
    <text evidence="2">The sequence shown here is derived from an EMBL/GenBank/DDBJ whole genome shotgun (WGS) entry which is preliminary data.</text>
</comment>
<evidence type="ECO:0000256" key="1">
    <source>
        <dbReference type="SAM" id="MobiDB-lite"/>
    </source>
</evidence>
<gene>
    <name evidence="2" type="ORF">EV659_1181</name>
</gene>
<accession>A0A4R2P6S2</accession>
<feature type="region of interest" description="Disordered" evidence="1">
    <location>
        <begin position="307"/>
        <end position="335"/>
    </location>
</feature>
<reference evidence="2 3" key="1">
    <citation type="submission" date="2019-03" db="EMBL/GenBank/DDBJ databases">
        <title>Genomic Encyclopedia of Type Strains, Phase IV (KMG-IV): sequencing the most valuable type-strain genomes for metagenomic binning, comparative biology and taxonomic classification.</title>
        <authorList>
            <person name="Goeker M."/>
        </authorList>
    </citation>
    <scope>NUCLEOTIDE SEQUENCE [LARGE SCALE GENOMIC DNA]</scope>
    <source>
        <strain evidence="2 3">DSM 2132</strain>
    </source>
</reference>
<feature type="compositionally biased region" description="Low complexity" evidence="1">
    <location>
        <begin position="178"/>
        <end position="192"/>
    </location>
</feature>
<keyword evidence="3" id="KW-1185">Reference proteome</keyword>
<feature type="region of interest" description="Disordered" evidence="1">
    <location>
        <begin position="98"/>
        <end position="195"/>
    </location>
</feature>
<proteinExistence type="predicted"/>
<dbReference type="AlphaFoldDB" id="A0A4R2P6S2"/>
<dbReference type="Pfam" id="PF07120">
    <property type="entry name" value="DUF1376"/>
    <property type="match status" value="1"/>
</dbReference>